<dbReference type="PROSITE" id="PS01319">
    <property type="entry name" value="RBFA"/>
    <property type="match status" value="1"/>
</dbReference>
<dbReference type="Proteomes" id="UP001315686">
    <property type="component" value="Unassembled WGS sequence"/>
</dbReference>
<dbReference type="NCBIfam" id="NF001802">
    <property type="entry name" value="PRK00521.2-5"/>
    <property type="match status" value="1"/>
</dbReference>
<organism evidence="4 5">
    <name type="scientific">Harenicola maris</name>
    <dbReference type="NCBI Taxonomy" id="2841044"/>
    <lineage>
        <taxon>Bacteria</taxon>
        <taxon>Pseudomonadati</taxon>
        <taxon>Pseudomonadota</taxon>
        <taxon>Alphaproteobacteria</taxon>
        <taxon>Rhodobacterales</taxon>
        <taxon>Paracoccaceae</taxon>
        <taxon>Harenicola</taxon>
    </lineage>
</organism>
<evidence type="ECO:0000256" key="1">
    <source>
        <dbReference type="ARBA" id="ARBA00022517"/>
    </source>
</evidence>
<proteinExistence type="inferred from homology"/>
<accession>A0AAP2CUJ4</accession>
<evidence type="ECO:0000313" key="4">
    <source>
        <dbReference type="EMBL" id="MBT0957948.1"/>
    </source>
</evidence>
<feature type="region of interest" description="Disordered" evidence="3">
    <location>
        <begin position="123"/>
        <end position="146"/>
    </location>
</feature>
<dbReference type="GO" id="GO:0005829">
    <property type="term" value="C:cytosol"/>
    <property type="evidence" value="ECO:0007669"/>
    <property type="project" value="TreeGrafter"/>
</dbReference>
<comment type="function">
    <text evidence="2">One of several proteins that assist in the late maturation steps of the functional core of the 30S ribosomal subunit. Associates with free 30S ribosomal subunits (but not with 30S subunits that are part of 70S ribosomes or polysomes). Required for efficient processing of 16S rRNA. May interact with the 5'-terminal helix region of 16S rRNA.</text>
</comment>
<comment type="subcellular location">
    <subcellularLocation>
        <location evidence="2">Cytoplasm</location>
    </subcellularLocation>
</comment>
<keyword evidence="1 2" id="KW-0690">Ribosome biogenesis</keyword>
<keyword evidence="2" id="KW-0963">Cytoplasm</keyword>
<dbReference type="SUPFAM" id="SSF89919">
    <property type="entry name" value="Ribosome-binding factor A, RbfA"/>
    <property type="match status" value="1"/>
</dbReference>
<sequence length="146" mass="16379">MAKSHSNTGGGPSQRQLRVGELIRRRLSEVLQRGEVHDPELQSVPITVGEVRVSPDLRLATAFVLPLGGQGAEEILAAMRRNRYELRRAVHKELALKYSPELRFEIDTTFDQMDNTRRMLAEERVTRDVDAPDGPDGDTSGWDDAD</sequence>
<reference evidence="4 5" key="1">
    <citation type="journal article" date="2021" name="Arch. Microbiol.">
        <title>Harenicola maris gen. nov., sp. nov. isolated from the Sea of Japan shallow sediments.</title>
        <authorList>
            <person name="Romanenko L.A."/>
            <person name="Kurilenko V.V."/>
            <person name="Chernysheva N.Y."/>
            <person name="Tekutyeva L.A."/>
            <person name="Velansky P.V."/>
            <person name="Svetashev V.I."/>
            <person name="Isaeva M.P."/>
        </authorList>
    </citation>
    <scope>NUCLEOTIDE SEQUENCE [LARGE SCALE GENOMIC DNA]</scope>
    <source>
        <strain evidence="4 5">KMM 3653</strain>
    </source>
</reference>
<dbReference type="GO" id="GO:0043024">
    <property type="term" value="F:ribosomal small subunit binding"/>
    <property type="evidence" value="ECO:0007669"/>
    <property type="project" value="TreeGrafter"/>
</dbReference>
<evidence type="ECO:0000256" key="3">
    <source>
        <dbReference type="SAM" id="MobiDB-lite"/>
    </source>
</evidence>
<protein>
    <recommendedName>
        <fullName evidence="2">Ribosome-binding factor A</fullName>
    </recommendedName>
</protein>
<feature type="compositionally biased region" description="Acidic residues" evidence="3">
    <location>
        <begin position="131"/>
        <end position="146"/>
    </location>
</feature>
<keyword evidence="5" id="KW-1185">Reference proteome</keyword>
<dbReference type="InterPro" id="IPR000238">
    <property type="entry name" value="RbfA"/>
</dbReference>
<dbReference type="Gene3D" id="3.30.300.20">
    <property type="match status" value="1"/>
</dbReference>
<dbReference type="GO" id="GO:0030490">
    <property type="term" value="P:maturation of SSU-rRNA"/>
    <property type="evidence" value="ECO:0007669"/>
    <property type="project" value="UniProtKB-UniRule"/>
</dbReference>
<dbReference type="PANTHER" id="PTHR33515">
    <property type="entry name" value="RIBOSOME-BINDING FACTOR A, CHLOROPLASTIC-RELATED"/>
    <property type="match status" value="1"/>
</dbReference>
<dbReference type="RefSeq" id="WP_327794167.1">
    <property type="nucleotide sequence ID" value="NZ_JADQAZ010000002.1"/>
</dbReference>
<dbReference type="HAMAP" id="MF_00003">
    <property type="entry name" value="RbfA"/>
    <property type="match status" value="1"/>
</dbReference>
<dbReference type="Pfam" id="PF02033">
    <property type="entry name" value="RBFA"/>
    <property type="match status" value="1"/>
</dbReference>
<gene>
    <name evidence="2 4" type="primary">rbfA</name>
    <name evidence="4" type="ORF">IV417_11145</name>
</gene>
<dbReference type="EMBL" id="JADQAZ010000002">
    <property type="protein sequence ID" value="MBT0957948.1"/>
    <property type="molecule type" value="Genomic_DNA"/>
</dbReference>
<dbReference type="AlphaFoldDB" id="A0AAP2CUJ4"/>
<name>A0AAP2CUJ4_9RHOB</name>
<dbReference type="InterPro" id="IPR023799">
    <property type="entry name" value="RbfA_dom_sf"/>
</dbReference>
<evidence type="ECO:0000256" key="2">
    <source>
        <dbReference type="HAMAP-Rule" id="MF_00003"/>
    </source>
</evidence>
<evidence type="ECO:0000313" key="5">
    <source>
        <dbReference type="Proteomes" id="UP001315686"/>
    </source>
</evidence>
<dbReference type="InterPro" id="IPR020053">
    <property type="entry name" value="Ribosome-bd_factorA_CS"/>
</dbReference>
<comment type="subunit">
    <text evidence="2">Monomer. Binds 30S ribosomal subunits, but not 50S ribosomal subunits or 70S ribosomes.</text>
</comment>
<comment type="caution">
    <text evidence="4">The sequence shown here is derived from an EMBL/GenBank/DDBJ whole genome shotgun (WGS) entry which is preliminary data.</text>
</comment>
<dbReference type="InterPro" id="IPR015946">
    <property type="entry name" value="KH_dom-like_a/b"/>
</dbReference>
<comment type="similarity">
    <text evidence="2">Belongs to the RbfA family.</text>
</comment>
<dbReference type="PANTHER" id="PTHR33515:SF1">
    <property type="entry name" value="RIBOSOME-BINDING FACTOR A, CHLOROPLASTIC-RELATED"/>
    <property type="match status" value="1"/>
</dbReference>